<reference evidence="4" key="1">
    <citation type="journal article" date="2019" name="Int. J. Syst. Evol. Microbiol.">
        <title>The Global Catalogue of Microorganisms (GCM) 10K type strain sequencing project: providing services to taxonomists for standard genome sequencing and annotation.</title>
        <authorList>
            <consortium name="The Broad Institute Genomics Platform"/>
            <consortium name="The Broad Institute Genome Sequencing Center for Infectious Disease"/>
            <person name="Wu L."/>
            <person name="Ma J."/>
        </authorList>
    </citation>
    <scope>NUCLEOTIDE SEQUENCE [LARGE SCALE GENOMIC DNA]</scope>
    <source>
        <strain evidence="4">JCM 17130</strain>
    </source>
</reference>
<evidence type="ECO:0000256" key="1">
    <source>
        <dbReference type="SAM" id="MobiDB-lite"/>
    </source>
</evidence>
<feature type="chain" id="PRO_5046046052" evidence="2">
    <location>
        <begin position="32"/>
        <end position="130"/>
    </location>
</feature>
<evidence type="ECO:0000313" key="3">
    <source>
        <dbReference type="EMBL" id="MFC5435339.1"/>
    </source>
</evidence>
<accession>A0ABW0JHI4</accession>
<protein>
    <submittedName>
        <fullName evidence="3">Uncharacterized protein</fullName>
    </submittedName>
</protein>
<gene>
    <name evidence="3" type="ORF">ACFPME_02140</name>
</gene>
<evidence type="ECO:0000256" key="2">
    <source>
        <dbReference type="SAM" id="SignalP"/>
    </source>
</evidence>
<evidence type="ECO:0000313" key="4">
    <source>
        <dbReference type="Proteomes" id="UP001596013"/>
    </source>
</evidence>
<keyword evidence="4" id="KW-1185">Reference proteome</keyword>
<organism evidence="3 4">
    <name type="scientific">Rhodanobacter umsongensis</name>
    <dbReference type="NCBI Taxonomy" id="633153"/>
    <lineage>
        <taxon>Bacteria</taxon>
        <taxon>Pseudomonadati</taxon>
        <taxon>Pseudomonadota</taxon>
        <taxon>Gammaproteobacteria</taxon>
        <taxon>Lysobacterales</taxon>
        <taxon>Rhodanobacteraceae</taxon>
        <taxon>Rhodanobacter</taxon>
    </lineage>
</organism>
<dbReference type="RefSeq" id="WP_377301550.1">
    <property type="nucleotide sequence ID" value="NZ_JBHSMK010000002.1"/>
</dbReference>
<proteinExistence type="predicted"/>
<name>A0ABW0JHI4_9GAMM</name>
<keyword evidence="2" id="KW-0732">Signal</keyword>
<comment type="caution">
    <text evidence="3">The sequence shown here is derived from an EMBL/GenBank/DDBJ whole genome shotgun (WGS) entry which is preliminary data.</text>
</comment>
<sequence length="130" mass="14459">MILSRNVSHAPLVRVLLAGVLALAPLGAACAWQNRAQASGQQYRQTAQQQQTRDQLQKSQLQQQLRQGVSDNARRPNATDARTQRQQDEADRAQRARDRANQQDLLDRERGAPVLPRVVPKDLPTPAHSG</sequence>
<feature type="compositionally biased region" description="Basic and acidic residues" evidence="1">
    <location>
        <begin position="82"/>
        <end position="111"/>
    </location>
</feature>
<feature type="signal peptide" evidence="2">
    <location>
        <begin position="1"/>
        <end position="31"/>
    </location>
</feature>
<dbReference type="Proteomes" id="UP001596013">
    <property type="component" value="Unassembled WGS sequence"/>
</dbReference>
<dbReference type="PROSITE" id="PS51257">
    <property type="entry name" value="PROKAR_LIPOPROTEIN"/>
    <property type="match status" value="1"/>
</dbReference>
<dbReference type="EMBL" id="JBHSMK010000002">
    <property type="protein sequence ID" value="MFC5435339.1"/>
    <property type="molecule type" value="Genomic_DNA"/>
</dbReference>
<feature type="region of interest" description="Disordered" evidence="1">
    <location>
        <begin position="35"/>
        <end position="130"/>
    </location>
</feature>
<feature type="compositionally biased region" description="Low complexity" evidence="1">
    <location>
        <begin position="37"/>
        <end position="68"/>
    </location>
</feature>